<accession>A0ABW2I6E7</accession>
<dbReference type="Proteomes" id="UP001596542">
    <property type="component" value="Unassembled WGS sequence"/>
</dbReference>
<evidence type="ECO:0000313" key="1">
    <source>
        <dbReference type="EMBL" id="MFC7286577.1"/>
    </source>
</evidence>
<protein>
    <submittedName>
        <fullName evidence="1">DUF938 domain-containing protein</fullName>
    </submittedName>
</protein>
<dbReference type="InterPro" id="IPR010342">
    <property type="entry name" value="DUF938"/>
</dbReference>
<evidence type="ECO:0000313" key="2">
    <source>
        <dbReference type="Proteomes" id="UP001596542"/>
    </source>
</evidence>
<name>A0ABW2I6E7_9BURK</name>
<dbReference type="Pfam" id="PF06080">
    <property type="entry name" value="DUF938"/>
    <property type="match status" value="1"/>
</dbReference>
<dbReference type="PANTHER" id="PTHR20974:SF0">
    <property type="entry name" value="UPF0585 PROTEIN CG18661"/>
    <property type="match status" value="1"/>
</dbReference>
<dbReference type="Gene3D" id="3.40.50.150">
    <property type="entry name" value="Vaccinia Virus protein VP39"/>
    <property type="match status" value="1"/>
</dbReference>
<dbReference type="SUPFAM" id="SSF53335">
    <property type="entry name" value="S-adenosyl-L-methionine-dependent methyltransferases"/>
    <property type="match status" value="1"/>
</dbReference>
<dbReference type="CDD" id="cd02440">
    <property type="entry name" value="AdoMet_MTases"/>
    <property type="match status" value="1"/>
</dbReference>
<organism evidence="1 2">
    <name type="scientific">Herminiimonas glaciei</name>
    <dbReference type="NCBI Taxonomy" id="523788"/>
    <lineage>
        <taxon>Bacteria</taxon>
        <taxon>Pseudomonadati</taxon>
        <taxon>Pseudomonadota</taxon>
        <taxon>Betaproteobacteria</taxon>
        <taxon>Burkholderiales</taxon>
        <taxon>Oxalobacteraceae</taxon>
        <taxon>Herminiimonas</taxon>
    </lineage>
</organism>
<dbReference type="RefSeq" id="WP_382269779.1">
    <property type="nucleotide sequence ID" value="NZ_JBHTBU010000001.1"/>
</dbReference>
<dbReference type="InterPro" id="IPR029063">
    <property type="entry name" value="SAM-dependent_MTases_sf"/>
</dbReference>
<gene>
    <name evidence="1" type="ORF">ACFQPC_00880</name>
</gene>
<proteinExistence type="predicted"/>
<comment type="caution">
    <text evidence="1">The sequence shown here is derived from an EMBL/GenBank/DDBJ whole genome shotgun (WGS) entry which is preliminary data.</text>
</comment>
<reference evidence="2" key="1">
    <citation type="journal article" date="2019" name="Int. J. Syst. Evol. Microbiol.">
        <title>The Global Catalogue of Microorganisms (GCM) 10K type strain sequencing project: providing services to taxonomists for standard genome sequencing and annotation.</title>
        <authorList>
            <consortium name="The Broad Institute Genomics Platform"/>
            <consortium name="The Broad Institute Genome Sequencing Center for Infectious Disease"/>
            <person name="Wu L."/>
            <person name="Ma J."/>
        </authorList>
    </citation>
    <scope>NUCLEOTIDE SEQUENCE [LARGE SCALE GENOMIC DNA]</scope>
    <source>
        <strain evidence="2">KACC 12508</strain>
    </source>
</reference>
<keyword evidence="2" id="KW-1185">Reference proteome</keyword>
<dbReference type="PANTHER" id="PTHR20974">
    <property type="entry name" value="UPF0585 PROTEIN CG18661"/>
    <property type="match status" value="1"/>
</dbReference>
<dbReference type="EMBL" id="JBHTBU010000001">
    <property type="protein sequence ID" value="MFC7286577.1"/>
    <property type="molecule type" value="Genomic_DNA"/>
</dbReference>
<sequence>MSKQFSSASERNREPILAVLREELVNSRTVLEVGSGSGQHAVYFAAHMPHLIWQCSDLQMNHASINAWMQEAALPNVLPPLVLDMEQPHWPTQTYDAVFTANTCHIMAWHQVQNMFSGAAQRLNAGGKLCVYGPFNYDGKFTSDGNFQFDAALREKAAHMGIRDSEAVDALAQAQGLHLLADHAMPANNRLLVWQRV</sequence>